<organism evidence="5 6">
    <name type="scientific">Exophiala spinifera</name>
    <dbReference type="NCBI Taxonomy" id="91928"/>
    <lineage>
        <taxon>Eukaryota</taxon>
        <taxon>Fungi</taxon>
        <taxon>Dikarya</taxon>
        <taxon>Ascomycota</taxon>
        <taxon>Pezizomycotina</taxon>
        <taxon>Eurotiomycetes</taxon>
        <taxon>Chaetothyriomycetidae</taxon>
        <taxon>Chaetothyriales</taxon>
        <taxon>Herpotrichiellaceae</taxon>
        <taxon>Exophiala</taxon>
    </lineage>
</organism>
<reference evidence="5 6" key="1">
    <citation type="submission" date="2015-01" db="EMBL/GenBank/DDBJ databases">
        <title>The Genome Sequence of Exophiala spinifera CBS89968.</title>
        <authorList>
            <consortium name="The Broad Institute Genomics Platform"/>
            <person name="Cuomo C."/>
            <person name="de Hoog S."/>
            <person name="Gorbushina A."/>
            <person name="Stielow B."/>
            <person name="Teixiera M."/>
            <person name="Abouelleil A."/>
            <person name="Chapman S.B."/>
            <person name="Priest M."/>
            <person name="Young S.K."/>
            <person name="Wortman J."/>
            <person name="Nusbaum C."/>
            <person name="Birren B."/>
        </authorList>
    </citation>
    <scope>NUCLEOTIDE SEQUENCE [LARGE SCALE GENOMIC DNA]</scope>
    <source>
        <strain evidence="5 6">CBS 89968</strain>
    </source>
</reference>
<dbReference type="PRINTS" id="PR00412">
    <property type="entry name" value="EPOXHYDRLASE"/>
</dbReference>
<dbReference type="Proteomes" id="UP000053328">
    <property type="component" value="Unassembled WGS sequence"/>
</dbReference>
<keyword evidence="6" id="KW-1185">Reference proteome</keyword>
<evidence type="ECO:0000256" key="1">
    <source>
        <dbReference type="ARBA" id="ARBA00022801"/>
    </source>
</evidence>
<sequence>MASNPFQQFLGRTAFYLFGIFSYLLYFGLSIKSGAYFKKNTEQDDLQFAIERDRFWNLTKEPLPGFKHYFYSLRNGLKLHYLSNRAEATTGNLIVFLHGFPDSSMMWRHLLQEPAIPKSEATLVCVDLPGYGGSDSFKVYDTEVLEALTEFVVAMRDRYIPVEETDEAKTFIVGHDWGCVLGFRLAADAPCLADRFILTNAPHVELALANKDRIIQSASKIFKQFKKSPKQHFGCLSKSINTLKPLLWQTLLMGYIFVFNLPSFFVHSLGTGGNYSFLRGANKVGYDRHSDEFRAQEALASTLGPGPEECRTATHDGTTYGPSVAVRAASSADAFWNMTGVYRDGPATRPWTKSLETLADLYALENSTSESSPPGSRRRSSVSNHSIFVDPIKGKLNAPAYVIWGEKDQACTRTICLDGLGDYLAKDSEVTILPRSGHWTPVGKESRAALATAIGLFAGRNARPVSKMTAEVQKVYPDAVMMVKK</sequence>
<dbReference type="InterPro" id="IPR029058">
    <property type="entry name" value="AB_hydrolase_fold"/>
</dbReference>
<dbReference type="STRING" id="91928.A0A0D2CAD5"/>
<protein>
    <recommendedName>
        <fullName evidence="4">AB hydrolase-1 domain-containing protein</fullName>
    </recommendedName>
</protein>
<name>A0A0D2CAD5_9EURO</name>
<dbReference type="SUPFAM" id="SSF53474">
    <property type="entry name" value="alpha/beta-Hydrolases"/>
    <property type="match status" value="1"/>
</dbReference>
<dbReference type="OrthoDB" id="6431331at2759"/>
<evidence type="ECO:0000256" key="2">
    <source>
        <dbReference type="ARBA" id="ARBA00038334"/>
    </source>
</evidence>
<gene>
    <name evidence="5" type="ORF">PV08_01084</name>
</gene>
<keyword evidence="1" id="KW-0378">Hydrolase</keyword>
<keyword evidence="3" id="KW-0472">Membrane</keyword>
<evidence type="ECO:0000256" key="3">
    <source>
        <dbReference type="SAM" id="Phobius"/>
    </source>
</evidence>
<dbReference type="InterPro" id="IPR000073">
    <property type="entry name" value="AB_hydrolase_1"/>
</dbReference>
<keyword evidence="3" id="KW-0812">Transmembrane</keyword>
<dbReference type="GeneID" id="27328167"/>
<dbReference type="InterPro" id="IPR000639">
    <property type="entry name" value="Epox_hydrolase-like"/>
</dbReference>
<dbReference type="Pfam" id="PF00561">
    <property type="entry name" value="Abhydrolase_1"/>
    <property type="match status" value="1"/>
</dbReference>
<accession>A0A0D2CAD5</accession>
<dbReference type="VEuPathDB" id="FungiDB:PV08_01084"/>
<comment type="similarity">
    <text evidence="2">Belongs to the AB hydrolase superfamily. Epoxide hydrolase family.</text>
</comment>
<dbReference type="RefSeq" id="XP_016240725.1">
    <property type="nucleotide sequence ID" value="XM_016375449.1"/>
</dbReference>
<feature type="transmembrane region" description="Helical" evidence="3">
    <location>
        <begin position="246"/>
        <end position="266"/>
    </location>
</feature>
<evidence type="ECO:0000313" key="6">
    <source>
        <dbReference type="Proteomes" id="UP000053328"/>
    </source>
</evidence>
<dbReference type="GO" id="GO:0016787">
    <property type="term" value="F:hydrolase activity"/>
    <property type="evidence" value="ECO:0007669"/>
    <property type="project" value="UniProtKB-KW"/>
</dbReference>
<evidence type="ECO:0000313" key="5">
    <source>
        <dbReference type="EMBL" id="KIW20509.1"/>
    </source>
</evidence>
<evidence type="ECO:0000259" key="4">
    <source>
        <dbReference type="Pfam" id="PF00561"/>
    </source>
</evidence>
<dbReference type="AlphaFoldDB" id="A0A0D2CAD5"/>
<dbReference type="PANTHER" id="PTHR43329">
    <property type="entry name" value="EPOXIDE HYDROLASE"/>
    <property type="match status" value="1"/>
</dbReference>
<dbReference type="EMBL" id="KN847492">
    <property type="protein sequence ID" value="KIW20509.1"/>
    <property type="molecule type" value="Genomic_DNA"/>
</dbReference>
<dbReference type="HOGENOM" id="CLU_046024_0_0_1"/>
<dbReference type="Gene3D" id="3.40.50.1820">
    <property type="entry name" value="alpha/beta hydrolase"/>
    <property type="match status" value="1"/>
</dbReference>
<proteinExistence type="inferred from homology"/>
<keyword evidence="3" id="KW-1133">Transmembrane helix</keyword>
<feature type="transmembrane region" description="Helical" evidence="3">
    <location>
        <begin position="13"/>
        <end position="31"/>
    </location>
</feature>
<feature type="domain" description="AB hydrolase-1" evidence="4">
    <location>
        <begin position="93"/>
        <end position="211"/>
    </location>
</feature>